<accession>A0A9E2W5Y7</accession>
<sequence length="322" mass="38400">MRPDQDQILISGFCMVRNATKLYYPIRASIESILPIVDEFVVALGNCDEDDHTLEEIQKINSDKIRIIHTVWNLEEYPNGTEYAHQTDIAKNECKGKWLFYIQSDEVVHEKYLPAIKHACEVLQDDTEVEGFLFDYKHFWGDYSHYVVSHAWYDKEIRIIRNNPDIHSWRDAQSFRRIPDFDGKNYAQKENTFKLNVVKINASIYHYGWVRPPRLMQKKRVLMDSDYHGSEEAKRRHERASTVFDYGNLSKLKIFKEHHPAVMKDFIKKFDWEHQLYPHLMTYQKHKHDRFKYKVLSFVEQNLLGGNQIANSKNYNLLSKKH</sequence>
<dbReference type="AlphaFoldDB" id="A0A9E2W5Y7"/>
<dbReference type="Proteomes" id="UP000812270">
    <property type="component" value="Unassembled WGS sequence"/>
</dbReference>
<dbReference type="EMBL" id="JAHSPG010000014">
    <property type="protein sequence ID" value="MBV4359178.1"/>
    <property type="molecule type" value="Genomic_DNA"/>
</dbReference>
<reference evidence="1" key="1">
    <citation type="submission" date="2021-06" db="EMBL/GenBank/DDBJ databases">
        <authorList>
            <person name="Huq M.A."/>
        </authorList>
    </citation>
    <scope>NUCLEOTIDE SEQUENCE</scope>
    <source>
        <strain evidence="1">MAH-26</strain>
    </source>
</reference>
<evidence type="ECO:0000313" key="2">
    <source>
        <dbReference type="Proteomes" id="UP000812270"/>
    </source>
</evidence>
<proteinExistence type="predicted"/>
<organism evidence="1 2">
    <name type="scientific">Pinibacter aurantiacus</name>
    <dbReference type="NCBI Taxonomy" id="2851599"/>
    <lineage>
        <taxon>Bacteria</taxon>
        <taxon>Pseudomonadati</taxon>
        <taxon>Bacteroidota</taxon>
        <taxon>Chitinophagia</taxon>
        <taxon>Chitinophagales</taxon>
        <taxon>Chitinophagaceae</taxon>
        <taxon>Pinibacter</taxon>
    </lineage>
</organism>
<keyword evidence="2" id="KW-1185">Reference proteome</keyword>
<comment type="caution">
    <text evidence="1">The sequence shown here is derived from an EMBL/GenBank/DDBJ whole genome shotgun (WGS) entry which is preliminary data.</text>
</comment>
<evidence type="ECO:0000313" key="1">
    <source>
        <dbReference type="EMBL" id="MBV4359178.1"/>
    </source>
</evidence>
<gene>
    <name evidence="1" type="ORF">KTO63_18565</name>
</gene>
<name>A0A9E2W5Y7_9BACT</name>
<dbReference type="RefSeq" id="WP_217793119.1">
    <property type="nucleotide sequence ID" value="NZ_JAHSPG010000014.1"/>
</dbReference>
<protein>
    <submittedName>
        <fullName evidence="1">Glycosyltransferase family 2 protein</fullName>
    </submittedName>
</protein>